<gene>
    <name evidence="1" type="ORF">GGR46_000952</name>
</gene>
<evidence type="ECO:0000313" key="1">
    <source>
        <dbReference type="EMBL" id="MBB4097419.1"/>
    </source>
</evidence>
<dbReference type="AlphaFoldDB" id="A0A7W6NWE7"/>
<reference evidence="1 2" key="1">
    <citation type="submission" date="2020-08" db="EMBL/GenBank/DDBJ databases">
        <title>Genomic Encyclopedia of Type Strains, Phase IV (KMG-IV): sequencing the most valuable type-strain genomes for metagenomic binning, comparative biology and taxonomic classification.</title>
        <authorList>
            <person name="Goeker M."/>
        </authorList>
    </citation>
    <scope>NUCLEOTIDE SEQUENCE [LARGE SCALE GENOMIC DNA]</scope>
    <source>
        <strain evidence="1 2">DSM 101806</strain>
    </source>
</reference>
<proteinExistence type="predicted"/>
<evidence type="ECO:0008006" key="3">
    <source>
        <dbReference type="Google" id="ProtNLM"/>
    </source>
</evidence>
<dbReference type="RefSeq" id="WP_183995043.1">
    <property type="nucleotide sequence ID" value="NZ_JACIEH010000001.1"/>
</dbReference>
<organism evidence="1 2">
    <name type="scientific">Sphingomonas kyeonggiensis</name>
    <dbReference type="NCBI Taxonomy" id="1268553"/>
    <lineage>
        <taxon>Bacteria</taxon>
        <taxon>Pseudomonadati</taxon>
        <taxon>Pseudomonadota</taxon>
        <taxon>Alphaproteobacteria</taxon>
        <taxon>Sphingomonadales</taxon>
        <taxon>Sphingomonadaceae</taxon>
        <taxon>Sphingomonas</taxon>
    </lineage>
</organism>
<comment type="caution">
    <text evidence="1">The sequence shown here is derived from an EMBL/GenBank/DDBJ whole genome shotgun (WGS) entry which is preliminary data.</text>
</comment>
<dbReference type="Pfam" id="PF07277">
    <property type="entry name" value="SapC"/>
    <property type="match status" value="1"/>
</dbReference>
<evidence type="ECO:0000313" key="2">
    <source>
        <dbReference type="Proteomes" id="UP000557392"/>
    </source>
</evidence>
<dbReference type="Proteomes" id="UP000557392">
    <property type="component" value="Unassembled WGS sequence"/>
</dbReference>
<accession>A0A7W6NWE7</accession>
<protein>
    <recommendedName>
        <fullName evidence="3">Multidrug transporter</fullName>
    </recommendedName>
</protein>
<dbReference type="EMBL" id="JACIEH010000001">
    <property type="protein sequence ID" value="MBB4097419.1"/>
    <property type="molecule type" value="Genomic_DNA"/>
</dbReference>
<sequence>MARELELLDLEAHRTLRVRTSGLETPHFVQVVAAEFSTAATRCPILLTKSAETGQFYAGAMYGFRPGENLLQETAGPAPYRPLDLERQGFFISGENIAIDRENPRFSDREGQPLFEADGTPAERLRQVQKILGQLKNGVEETDRFIQAMLEHRLIEPIDISLRFDDGETVTLQGLYTISLDSLGELDDGAALALFRRGYLQLAYCMIDSLKQVSALAHLRNHRLAINSD</sequence>
<dbReference type="InterPro" id="IPR010836">
    <property type="entry name" value="SapC"/>
</dbReference>
<keyword evidence="2" id="KW-1185">Reference proteome</keyword>
<name>A0A7W6NWE7_9SPHN</name>